<organism evidence="2 3">
    <name type="scientific">Peredibacter starrii</name>
    <dbReference type="NCBI Taxonomy" id="28202"/>
    <lineage>
        <taxon>Bacteria</taxon>
        <taxon>Pseudomonadati</taxon>
        <taxon>Bdellovibrionota</taxon>
        <taxon>Bacteriovoracia</taxon>
        <taxon>Bacteriovoracales</taxon>
        <taxon>Bacteriovoracaceae</taxon>
        <taxon>Peredibacter</taxon>
    </lineage>
</organism>
<gene>
    <name evidence="2" type="ORF">SOO65_06525</name>
</gene>
<dbReference type="EMBL" id="CP139487">
    <property type="protein sequence ID" value="WPU66396.1"/>
    <property type="molecule type" value="Genomic_DNA"/>
</dbReference>
<evidence type="ECO:0000313" key="2">
    <source>
        <dbReference type="EMBL" id="WPU66396.1"/>
    </source>
</evidence>
<evidence type="ECO:0000256" key="1">
    <source>
        <dbReference type="SAM" id="MobiDB-lite"/>
    </source>
</evidence>
<dbReference type="Proteomes" id="UP001324634">
    <property type="component" value="Chromosome"/>
</dbReference>
<keyword evidence="3" id="KW-1185">Reference proteome</keyword>
<feature type="region of interest" description="Disordered" evidence="1">
    <location>
        <begin position="28"/>
        <end position="53"/>
    </location>
</feature>
<reference evidence="2 3" key="1">
    <citation type="submission" date="2023-11" db="EMBL/GenBank/DDBJ databases">
        <title>Peredibacter starrii A3.12.</title>
        <authorList>
            <person name="Mitchell R.J."/>
        </authorList>
    </citation>
    <scope>NUCLEOTIDE SEQUENCE [LARGE SCALE GENOMIC DNA]</scope>
    <source>
        <strain evidence="2 3">A3.12</strain>
    </source>
</reference>
<name>A0AAX4HSM8_9BACT</name>
<proteinExistence type="predicted"/>
<feature type="compositionally biased region" description="Polar residues" evidence="1">
    <location>
        <begin position="41"/>
        <end position="53"/>
    </location>
</feature>
<dbReference type="RefSeq" id="WP_321398561.1">
    <property type="nucleotide sequence ID" value="NZ_CP139487.1"/>
</dbReference>
<sequence length="53" mass="5979">MGVKLGSIVMVLMVFFIAKISFETAMAEKAPEHVNERSPASIDQSYNDHMNRH</sequence>
<evidence type="ECO:0000313" key="3">
    <source>
        <dbReference type="Proteomes" id="UP001324634"/>
    </source>
</evidence>
<dbReference type="KEGG" id="psti:SOO65_06525"/>
<accession>A0AAX4HSM8</accession>
<protein>
    <submittedName>
        <fullName evidence="2">Uncharacterized protein</fullName>
    </submittedName>
</protein>
<dbReference type="AlphaFoldDB" id="A0AAX4HSM8"/>